<dbReference type="Proteomes" id="UP001204615">
    <property type="component" value="Unassembled WGS sequence"/>
</dbReference>
<dbReference type="Pfam" id="PF06580">
    <property type="entry name" value="His_kinase"/>
    <property type="match status" value="1"/>
</dbReference>
<keyword evidence="3" id="KW-0418">Kinase</keyword>
<dbReference type="GO" id="GO:0016301">
    <property type="term" value="F:kinase activity"/>
    <property type="evidence" value="ECO:0007669"/>
    <property type="project" value="UniProtKB-KW"/>
</dbReference>
<keyword evidence="1" id="KW-0472">Membrane</keyword>
<keyword evidence="4" id="KW-1185">Reference proteome</keyword>
<feature type="domain" description="Histidine kinase/HSP90-like ATPase" evidence="2">
    <location>
        <begin position="274"/>
        <end position="371"/>
    </location>
</feature>
<dbReference type="SMART" id="SM00387">
    <property type="entry name" value="HATPase_c"/>
    <property type="match status" value="1"/>
</dbReference>
<keyword evidence="1" id="KW-0812">Transmembrane</keyword>
<dbReference type="Gene3D" id="3.30.565.10">
    <property type="entry name" value="Histidine kinase-like ATPase, C-terminal domain"/>
    <property type="match status" value="1"/>
</dbReference>
<keyword evidence="1" id="KW-1133">Transmembrane helix</keyword>
<sequence length="378" mass="42158">MSTLSPARLDATPEPRSVRMTLLSRPLWLVLYFAGWTFIGLWLGTNVWISQRDNPGAVAWHYYTWELSSALVVGALALAVGWFESRCRITGPGAWRRMLVHLPAAVLFSLVHVAIIVAIRKAVYAAMGASYDFGEVWIGLVYEFQKDLITYLSLVVACALIRTIRERRRHQLEALELRRALSEAKLAHLAAQIEPHFVFNTLNAISNRMYEDVPAADRMIVALSDLLRTAMTADGSAFVRVSDEVHWLRAYTALMAERQPGLLHVDIRVDEGLDAMRLPRLLLQPLVENAFRHGLRNGRGRLTVALRGDGEQLHCRVEDDGVGFAADAQPGVGLANVRERLALLYPDRHTWHIGPGTHGGTAVDITLPLEPWTAEPKA</sequence>
<dbReference type="InterPro" id="IPR003594">
    <property type="entry name" value="HATPase_dom"/>
</dbReference>
<dbReference type="InterPro" id="IPR010559">
    <property type="entry name" value="Sig_transdc_His_kin_internal"/>
</dbReference>
<feature type="transmembrane region" description="Helical" evidence="1">
    <location>
        <begin position="148"/>
        <end position="164"/>
    </location>
</feature>
<evidence type="ECO:0000256" key="1">
    <source>
        <dbReference type="SAM" id="Phobius"/>
    </source>
</evidence>
<comment type="caution">
    <text evidence="3">The sequence shown here is derived from an EMBL/GenBank/DDBJ whole genome shotgun (WGS) entry which is preliminary data.</text>
</comment>
<dbReference type="PANTHER" id="PTHR34220">
    <property type="entry name" value="SENSOR HISTIDINE KINASE YPDA"/>
    <property type="match status" value="1"/>
</dbReference>
<evidence type="ECO:0000313" key="3">
    <source>
        <dbReference type="EMBL" id="MCP1375291.1"/>
    </source>
</evidence>
<evidence type="ECO:0000313" key="4">
    <source>
        <dbReference type="Proteomes" id="UP001204615"/>
    </source>
</evidence>
<keyword evidence="3" id="KW-0808">Transferase</keyword>
<name>A0ABT1FD34_9GAMM</name>
<feature type="transmembrane region" description="Helical" evidence="1">
    <location>
        <begin position="104"/>
        <end position="128"/>
    </location>
</feature>
<dbReference type="SUPFAM" id="SSF55874">
    <property type="entry name" value="ATPase domain of HSP90 chaperone/DNA topoisomerase II/histidine kinase"/>
    <property type="match status" value="1"/>
</dbReference>
<dbReference type="InterPro" id="IPR036890">
    <property type="entry name" value="HATPase_C_sf"/>
</dbReference>
<protein>
    <submittedName>
        <fullName evidence="3">Histidine kinase</fullName>
    </submittedName>
</protein>
<organism evidence="3 4">
    <name type="scientific">Dyella lutea</name>
    <dbReference type="NCBI Taxonomy" id="2950441"/>
    <lineage>
        <taxon>Bacteria</taxon>
        <taxon>Pseudomonadati</taxon>
        <taxon>Pseudomonadota</taxon>
        <taxon>Gammaproteobacteria</taxon>
        <taxon>Lysobacterales</taxon>
        <taxon>Rhodanobacteraceae</taxon>
        <taxon>Dyella</taxon>
    </lineage>
</organism>
<dbReference type="InterPro" id="IPR050640">
    <property type="entry name" value="Bact_2-comp_sensor_kinase"/>
</dbReference>
<dbReference type="PANTHER" id="PTHR34220:SF9">
    <property type="entry name" value="SIGNAL TRANSDUCTION HISTIDINE KINASE INTERNAL REGION DOMAIN-CONTAINING PROTEIN"/>
    <property type="match status" value="1"/>
</dbReference>
<feature type="transmembrane region" description="Helical" evidence="1">
    <location>
        <begin position="62"/>
        <end position="83"/>
    </location>
</feature>
<dbReference type="RefSeq" id="WP_253567680.1">
    <property type="nucleotide sequence ID" value="NZ_JAMZEK010000003.1"/>
</dbReference>
<proteinExistence type="predicted"/>
<reference evidence="3 4" key="1">
    <citation type="submission" date="2022-06" db="EMBL/GenBank/DDBJ databases">
        <title>Dyella sp. Sa strain:Sa Genome sequencing.</title>
        <authorList>
            <person name="Park S."/>
        </authorList>
    </citation>
    <scope>NUCLEOTIDE SEQUENCE [LARGE SCALE GENOMIC DNA]</scope>
    <source>
        <strain evidence="3 4">Sa</strain>
    </source>
</reference>
<accession>A0ABT1FD34</accession>
<feature type="transmembrane region" description="Helical" evidence="1">
    <location>
        <begin position="27"/>
        <end position="50"/>
    </location>
</feature>
<dbReference type="EMBL" id="JAMZEK010000003">
    <property type="protein sequence ID" value="MCP1375291.1"/>
    <property type="molecule type" value="Genomic_DNA"/>
</dbReference>
<evidence type="ECO:0000259" key="2">
    <source>
        <dbReference type="SMART" id="SM00387"/>
    </source>
</evidence>
<dbReference type="Pfam" id="PF02518">
    <property type="entry name" value="HATPase_c"/>
    <property type="match status" value="1"/>
</dbReference>
<gene>
    <name evidence="3" type="ORF">NC595_14670</name>
</gene>